<dbReference type="InterPro" id="IPR036188">
    <property type="entry name" value="FAD/NAD-bd_sf"/>
</dbReference>
<evidence type="ECO:0000313" key="2">
    <source>
        <dbReference type="EMBL" id="AXJ14122.1"/>
    </source>
</evidence>
<reference evidence="2 3" key="1">
    <citation type="submission" date="2017-07" db="EMBL/GenBank/DDBJ databases">
        <title>Streptococcus pluranimalium as cause of bovine abortion.</title>
        <authorList>
            <person name="Rodriguez Campos S."/>
            <person name="Gobeli Brawand S."/>
            <person name="Brodard I."/>
            <person name="Rychener L."/>
            <person name="Perreten V."/>
        </authorList>
    </citation>
    <scope>NUCLEOTIDE SEQUENCE [LARGE SCALE GENOMIC DNA]</scope>
    <source>
        <strain evidence="2 3">14A0014</strain>
    </source>
</reference>
<dbReference type="PANTHER" id="PTHR40254:SF1">
    <property type="entry name" value="BLR0577 PROTEIN"/>
    <property type="match status" value="1"/>
</dbReference>
<sequence length="480" mass="54525">MKQTVAILGMGVSGLAVLLALAKHKRQDLQIFCFDDPNHFAKGIPFQDDVDSALINSPIDDISFDYQHMSDFIEWMDENNHNTEMTYVPRYLFGQYLSERADRLFKQLNVTLIKKRVDKITYLPQSQEWQCYLQGELFPIVFNHVHLACGQLPVIDPYQLDDCPNYIADPYPINKLAKQEWQSKKVGLIGTGLAAVDLIKWLIANTEVTITCFSRSSLLPTVRILEKTPISWQFLTDDNLQKLSSSPKRQVAFEHFEALLLSELKVLGFKDWQSACDQFLAEGIRGITLSFQYPDQLYLLQQLASRVGDWFTDLWPLMSLSDRERYQEVYEKAIINLRNPMPDESAKVILKAYEDGRLNIIDDVTDIVPQHSGFSLIDQAKKTSELDVVINATGYQLTPSNLKSATPLLQSIIDQRLAQIDQAGGLSILPETTQVISPKYGIMPTLYAHGALVNGVIYQNNSTIKIQKMAERSFNSAMPY</sequence>
<dbReference type="AlphaFoldDB" id="A0A345VN20"/>
<organism evidence="2 3">
    <name type="scientific">Streptococcus pluranimalium</name>
    <dbReference type="NCBI Taxonomy" id="82348"/>
    <lineage>
        <taxon>Bacteria</taxon>
        <taxon>Bacillati</taxon>
        <taxon>Bacillota</taxon>
        <taxon>Bacilli</taxon>
        <taxon>Lactobacillales</taxon>
        <taxon>Streptococcaceae</taxon>
        <taxon>Streptococcus</taxon>
    </lineage>
</organism>
<gene>
    <name evidence="2" type="ORF">Sp14A_22400</name>
</gene>
<proteinExistence type="predicted"/>
<protein>
    <recommendedName>
        <fullName evidence="1">FAD-dependent urate hydroxylase HpyO/Asp monooxygenase CreE-like FAD/NAD(P)-binding domain-containing protein</fullName>
    </recommendedName>
</protein>
<dbReference type="SUPFAM" id="SSF51905">
    <property type="entry name" value="FAD/NAD(P)-binding domain"/>
    <property type="match status" value="1"/>
</dbReference>
<name>A0A345VN20_9STRE</name>
<feature type="domain" description="FAD-dependent urate hydroxylase HpyO/Asp monooxygenase CreE-like FAD/NAD(P)-binding" evidence="1">
    <location>
        <begin position="6"/>
        <end position="151"/>
    </location>
</feature>
<dbReference type="PANTHER" id="PTHR40254">
    <property type="entry name" value="BLR0577 PROTEIN"/>
    <property type="match status" value="1"/>
</dbReference>
<dbReference type="Pfam" id="PF13454">
    <property type="entry name" value="NAD_binding_9"/>
    <property type="match status" value="1"/>
</dbReference>
<dbReference type="EMBL" id="CP022601">
    <property type="protein sequence ID" value="AXJ14122.1"/>
    <property type="molecule type" value="Genomic_DNA"/>
</dbReference>
<evidence type="ECO:0000313" key="3">
    <source>
        <dbReference type="Proteomes" id="UP000255411"/>
    </source>
</evidence>
<dbReference type="Gene3D" id="3.50.50.60">
    <property type="entry name" value="FAD/NAD(P)-binding domain"/>
    <property type="match status" value="1"/>
</dbReference>
<dbReference type="InterPro" id="IPR052189">
    <property type="entry name" value="L-asp_N-monooxygenase_NS-form"/>
</dbReference>
<evidence type="ECO:0000259" key="1">
    <source>
        <dbReference type="Pfam" id="PF13454"/>
    </source>
</evidence>
<accession>A0A345VN20</accession>
<dbReference type="Proteomes" id="UP000255411">
    <property type="component" value="Chromosome"/>
</dbReference>
<dbReference type="RefSeq" id="WP_162797794.1">
    <property type="nucleotide sequence ID" value="NZ_CP022601.1"/>
</dbReference>
<dbReference type="InterPro" id="IPR038732">
    <property type="entry name" value="HpyO/CreE_NAD-binding"/>
</dbReference>